<evidence type="ECO:0000313" key="2">
    <source>
        <dbReference type="EMBL" id="QNM82853.1"/>
    </source>
</evidence>
<dbReference type="Proteomes" id="UP000515861">
    <property type="component" value="Chromosome"/>
</dbReference>
<feature type="signal peptide" evidence="1">
    <location>
        <begin position="1"/>
        <end position="22"/>
    </location>
</feature>
<proteinExistence type="predicted"/>
<protein>
    <recommendedName>
        <fullName evidence="4">DUF3617 family protein</fullName>
    </recommendedName>
</protein>
<feature type="chain" id="PRO_5029006217" description="DUF3617 family protein" evidence="1">
    <location>
        <begin position="23"/>
        <end position="127"/>
    </location>
</feature>
<evidence type="ECO:0008006" key="4">
    <source>
        <dbReference type="Google" id="ProtNLM"/>
    </source>
</evidence>
<organism evidence="2 3">
    <name type="scientific">Sphingomonas sabuli</name>
    <dbReference type="NCBI Taxonomy" id="2764186"/>
    <lineage>
        <taxon>Bacteria</taxon>
        <taxon>Pseudomonadati</taxon>
        <taxon>Pseudomonadota</taxon>
        <taxon>Alphaproteobacteria</taxon>
        <taxon>Sphingomonadales</taxon>
        <taxon>Sphingomonadaceae</taxon>
        <taxon>Sphingomonas</taxon>
    </lineage>
</organism>
<dbReference type="EMBL" id="CP060697">
    <property type="protein sequence ID" value="QNM82853.1"/>
    <property type="molecule type" value="Genomic_DNA"/>
</dbReference>
<reference evidence="2 3" key="1">
    <citation type="submission" date="2020-08" db="EMBL/GenBank/DDBJ databases">
        <title>Sphingomonas sp. sand1-3 16S ribosomal RNA gene Genome sequencing and assembly.</title>
        <authorList>
            <person name="Kang M."/>
        </authorList>
    </citation>
    <scope>NUCLEOTIDE SEQUENCE [LARGE SCALE GENOMIC DNA]</scope>
    <source>
        <strain evidence="3">sand1-3</strain>
    </source>
</reference>
<dbReference type="Pfam" id="PF12276">
    <property type="entry name" value="DUF3617"/>
    <property type="match status" value="1"/>
</dbReference>
<keyword evidence="1" id="KW-0732">Signal</keyword>
<dbReference type="KEGG" id="ssau:H8M03_00300"/>
<name>A0A7G9L2K4_9SPHN</name>
<evidence type="ECO:0000256" key="1">
    <source>
        <dbReference type="SAM" id="SignalP"/>
    </source>
</evidence>
<keyword evidence="3" id="KW-1185">Reference proteome</keyword>
<dbReference type="InterPro" id="IPR022061">
    <property type="entry name" value="DUF3617"/>
</dbReference>
<dbReference type="AlphaFoldDB" id="A0A7G9L2K4"/>
<dbReference type="RefSeq" id="WP_187479808.1">
    <property type="nucleotide sequence ID" value="NZ_CP060697.1"/>
</dbReference>
<gene>
    <name evidence="2" type="ORF">H8M03_00300</name>
</gene>
<accession>A0A7G9L2K4</accession>
<evidence type="ECO:0000313" key="3">
    <source>
        <dbReference type="Proteomes" id="UP000515861"/>
    </source>
</evidence>
<sequence>MKRIALVSMGAVSLLLVAAAPATVLTTAQPGLWEIERAGTPLKRSCVAQVAALAQLEHQRKSCTRVVIRDTAALATVHYTCPGGGFGESAMRLVTPRSLRVQTQGISDGAPFNYVFQARRVGDCPAH</sequence>